<dbReference type="OrthoDB" id="9806939at2"/>
<keyword evidence="8" id="KW-1185">Reference proteome</keyword>
<organism evidence="7 8">
    <name type="scientific">Rhodopirellula maiorica SM1</name>
    <dbReference type="NCBI Taxonomy" id="1265738"/>
    <lineage>
        <taxon>Bacteria</taxon>
        <taxon>Pseudomonadati</taxon>
        <taxon>Planctomycetota</taxon>
        <taxon>Planctomycetia</taxon>
        <taxon>Pirellulales</taxon>
        <taxon>Pirellulaceae</taxon>
        <taxon>Novipirellula</taxon>
    </lineage>
</organism>
<evidence type="ECO:0000256" key="2">
    <source>
        <dbReference type="ARBA" id="ARBA00023054"/>
    </source>
</evidence>
<dbReference type="InterPro" id="IPR050465">
    <property type="entry name" value="UPF0194_transport"/>
</dbReference>
<reference evidence="7 8" key="1">
    <citation type="journal article" date="2013" name="Mar. Genomics">
        <title>Expression of sulfatases in Rhodopirellula baltica and the diversity of sulfatases in the genus Rhodopirellula.</title>
        <authorList>
            <person name="Wegner C.E."/>
            <person name="Richter-Heitmann T."/>
            <person name="Klindworth A."/>
            <person name="Klockow C."/>
            <person name="Richter M."/>
            <person name="Achstetter T."/>
            <person name="Glockner F.O."/>
            <person name="Harder J."/>
        </authorList>
    </citation>
    <scope>NUCLEOTIDE SEQUENCE [LARGE SCALE GENOMIC DNA]</scope>
    <source>
        <strain evidence="7 8">SM1</strain>
    </source>
</reference>
<feature type="coiled-coil region" evidence="3">
    <location>
        <begin position="308"/>
        <end position="356"/>
    </location>
</feature>
<dbReference type="PATRIC" id="fig|1265738.3.peg.1715"/>
<feature type="domain" description="CusB-like beta-barrel" evidence="6">
    <location>
        <begin position="405"/>
        <end position="475"/>
    </location>
</feature>
<comment type="caution">
    <text evidence="7">The sequence shown here is derived from an EMBL/GenBank/DDBJ whole genome shotgun (WGS) entry which is preliminary data.</text>
</comment>
<evidence type="ECO:0000256" key="4">
    <source>
        <dbReference type="SAM" id="MobiDB-lite"/>
    </source>
</evidence>
<feature type="domain" description="Multidrug resistance protein MdtA-like barrel-sandwich hybrid" evidence="5">
    <location>
        <begin position="278"/>
        <end position="393"/>
    </location>
</feature>
<dbReference type="PANTHER" id="PTHR32347:SF23">
    <property type="entry name" value="BLL5650 PROTEIN"/>
    <property type="match status" value="1"/>
</dbReference>
<feature type="region of interest" description="Disordered" evidence="4">
    <location>
        <begin position="1"/>
        <end position="46"/>
    </location>
</feature>
<dbReference type="Pfam" id="PF25917">
    <property type="entry name" value="BSH_RND"/>
    <property type="match status" value="1"/>
</dbReference>
<dbReference type="RefSeq" id="WP_008693943.1">
    <property type="nucleotide sequence ID" value="NZ_ANOG01000254.1"/>
</dbReference>
<proteinExistence type="predicted"/>
<evidence type="ECO:0000256" key="1">
    <source>
        <dbReference type="ARBA" id="ARBA00004196"/>
    </source>
</evidence>
<name>M5RPY9_9BACT</name>
<dbReference type="InterPro" id="IPR058625">
    <property type="entry name" value="MdtA-like_BSH"/>
</dbReference>
<sequence>MPVKPPNPPHISQSPAGDPRPLRHGDSLSKHHDGNSPGDVDDANRVSRMDHRLRVLSVAIELQLQLDSRSSLKDAADEVAKQLGETLAASQAFVAWRPPGADKHTTYPMQVVGHRPASDSSRPSDSLRLLNAAIDEIAVRGDWTLWPITDQTNRHSLMAVEQFANEADIDRLTAVCLIDDDGDVRGVLLVVDDDVEPTMTAQLMDVLRFPVLSKLQSIERSAPGLFERVGRRIAELGNGIRGPIALYASIVIAGIMCFPVHYHVRCDCELQPISRRYVASPIDGPLEKTYVRPGDRVNQGNLVARIDAREIEYKLAGLRAELSGAKQQRNRHVVQHDFAASKIAELESDRLKLEMELLEYHRGALEIRSPIDGVIVSGDHHESVGAPLQQGDALFEIAPLGEMMVEVAVDEREFPYVDSGMPVQVTLLALPGQAVKGEIERVHPQAELKNHQNVFIAESKIEDPENVMRPGMRGHAWVKSDRHPLGWVLFHRLYASLRTMVGW</sequence>
<dbReference type="Proteomes" id="UP000011991">
    <property type="component" value="Unassembled WGS sequence"/>
</dbReference>
<evidence type="ECO:0000259" key="6">
    <source>
        <dbReference type="Pfam" id="PF25954"/>
    </source>
</evidence>
<accession>M5RPY9</accession>
<protein>
    <submittedName>
        <fullName evidence="7">Membrane-fusion protein</fullName>
    </submittedName>
</protein>
<dbReference type="EMBL" id="ANOG01000254">
    <property type="protein sequence ID" value="EMI21350.1"/>
    <property type="molecule type" value="Genomic_DNA"/>
</dbReference>
<evidence type="ECO:0000259" key="5">
    <source>
        <dbReference type="Pfam" id="PF25917"/>
    </source>
</evidence>
<dbReference type="GO" id="GO:0030313">
    <property type="term" value="C:cell envelope"/>
    <property type="evidence" value="ECO:0007669"/>
    <property type="project" value="UniProtKB-SubCell"/>
</dbReference>
<dbReference type="Gene3D" id="2.40.30.170">
    <property type="match status" value="1"/>
</dbReference>
<evidence type="ECO:0000313" key="7">
    <source>
        <dbReference type="EMBL" id="EMI21350.1"/>
    </source>
</evidence>
<dbReference type="SUPFAM" id="SSF111369">
    <property type="entry name" value="HlyD-like secretion proteins"/>
    <property type="match status" value="1"/>
</dbReference>
<gene>
    <name evidence="7" type="ORF">RMSM_01720</name>
</gene>
<feature type="compositionally biased region" description="Basic and acidic residues" evidence="4">
    <location>
        <begin position="20"/>
        <end position="34"/>
    </location>
</feature>
<evidence type="ECO:0000256" key="3">
    <source>
        <dbReference type="SAM" id="Coils"/>
    </source>
</evidence>
<dbReference type="Gene3D" id="2.40.50.100">
    <property type="match status" value="1"/>
</dbReference>
<dbReference type="AlphaFoldDB" id="M5RPY9"/>
<keyword evidence="2 3" id="KW-0175">Coiled coil</keyword>
<dbReference type="Pfam" id="PF25954">
    <property type="entry name" value="Beta-barrel_RND_2"/>
    <property type="match status" value="1"/>
</dbReference>
<dbReference type="InterPro" id="IPR058792">
    <property type="entry name" value="Beta-barrel_RND_2"/>
</dbReference>
<evidence type="ECO:0000313" key="8">
    <source>
        <dbReference type="Proteomes" id="UP000011991"/>
    </source>
</evidence>
<dbReference type="PANTHER" id="PTHR32347">
    <property type="entry name" value="EFFLUX SYSTEM COMPONENT YKNX-RELATED"/>
    <property type="match status" value="1"/>
</dbReference>
<comment type="subcellular location">
    <subcellularLocation>
        <location evidence="1">Cell envelope</location>
    </subcellularLocation>
</comment>